<evidence type="ECO:0000256" key="1">
    <source>
        <dbReference type="SAM" id="SignalP"/>
    </source>
</evidence>
<feature type="signal peptide" evidence="1">
    <location>
        <begin position="1"/>
        <end position="22"/>
    </location>
</feature>
<accession>A0A2P2N028</accession>
<reference evidence="2" key="1">
    <citation type="submission" date="2018-02" db="EMBL/GenBank/DDBJ databases">
        <title>Rhizophora mucronata_Transcriptome.</title>
        <authorList>
            <person name="Meera S.P."/>
            <person name="Sreeshan A."/>
            <person name="Augustine A."/>
        </authorList>
    </citation>
    <scope>NUCLEOTIDE SEQUENCE</scope>
    <source>
        <tissue evidence="2">Leaf</tissue>
    </source>
</reference>
<evidence type="ECO:0008006" key="3">
    <source>
        <dbReference type="Google" id="ProtNLM"/>
    </source>
</evidence>
<proteinExistence type="predicted"/>
<protein>
    <recommendedName>
        <fullName evidence="3">Secreted protein</fullName>
    </recommendedName>
</protein>
<keyword evidence="1" id="KW-0732">Signal</keyword>
<feature type="chain" id="PRO_5015118990" description="Secreted protein" evidence="1">
    <location>
        <begin position="23"/>
        <end position="80"/>
    </location>
</feature>
<dbReference type="AlphaFoldDB" id="A0A2P2N028"/>
<dbReference type="EMBL" id="GGEC01055345">
    <property type="protein sequence ID" value="MBX35829.1"/>
    <property type="molecule type" value="Transcribed_RNA"/>
</dbReference>
<organism evidence="2">
    <name type="scientific">Rhizophora mucronata</name>
    <name type="common">Asiatic mangrove</name>
    <dbReference type="NCBI Taxonomy" id="61149"/>
    <lineage>
        <taxon>Eukaryota</taxon>
        <taxon>Viridiplantae</taxon>
        <taxon>Streptophyta</taxon>
        <taxon>Embryophyta</taxon>
        <taxon>Tracheophyta</taxon>
        <taxon>Spermatophyta</taxon>
        <taxon>Magnoliopsida</taxon>
        <taxon>eudicotyledons</taxon>
        <taxon>Gunneridae</taxon>
        <taxon>Pentapetalae</taxon>
        <taxon>rosids</taxon>
        <taxon>fabids</taxon>
        <taxon>Malpighiales</taxon>
        <taxon>Rhizophoraceae</taxon>
        <taxon>Rhizophora</taxon>
    </lineage>
</organism>
<evidence type="ECO:0000313" key="2">
    <source>
        <dbReference type="EMBL" id="MBX35829.1"/>
    </source>
</evidence>
<name>A0A2P2N028_RHIMU</name>
<sequence>MAISFISCIIFNTCHIAGLCSGDVKLQTLASSVSIPSWFSSPPSSSLTALTQSNISAGTRYGCCDGCFPVKSSNNRTPNA</sequence>